<dbReference type="EC" id="3.2.1.8" evidence="12"/>
<evidence type="ECO:0000259" key="14">
    <source>
        <dbReference type="PROSITE" id="PS51760"/>
    </source>
</evidence>
<name>A0AAD5YIG6_9APHY</name>
<evidence type="ECO:0000256" key="11">
    <source>
        <dbReference type="PROSITE-ProRule" id="PRU10061"/>
    </source>
</evidence>
<evidence type="ECO:0000256" key="7">
    <source>
        <dbReference type="ARBA" id="ARBA00022801"/>
    </source>
</evidence>
<accession>A0AAD5YIG6</accession>
<comment type="subcellular location">
    <subcellularLocation>
        <location evidence="2">Secreted</location>
    </subcellularLocation>
</comment>
<reference evidence="15" key="1">
    <citation type="submission" date="2022-07" db="EMBL/GenBank/DDBJ databases">
        <title>Genome Sequence of Physisporinus lineatus.</title>
        <authorList>
            <person name="Buettner E."/>
        </authorList>
    </citation>
    <scope>NUCLEOTIDE SEQUENCE</scope>
    <source>
        <strain evidence="15">VT162</strain>
    </source>
</reference>
<dbReference type="InterPro" id="IPR031158">
    <property type="entry name" value="GH10_AS"/>
</dbReference>
<keyword evidence="8 12" id="KW-0119">Carbohydrate metabolism</keyword>
<evidence type="ECO:0000313" key="15">
    <source>
        <dbReference type="EMBL" id="KAJ3483809.1"/>
    </source>
</evidence>
<dbReference type="InterPro" id="IPR017853">
    <property type="entry name" value="GH"/>
</dbReference>
<dbReference type="GO" id="GO:0045493">
    <property type="term" value="P:xylan catabolic process"/>
    <property type="evidence" value="ECO:0007669"/>
    <property type="project" value="UniProtKB-KW"/>
</dbReference>
<dbReference type="Gene3D" id="3.20.20.80">
    <property type="entry name" value="Glycosidases"/>
    <property type="match status" value="1"/>
</dbReference>
<evidence type="ECO:0000256" key="5">
    <source>
        <dbReference type="ARBA" id="ARBA00022525"/>
    </source>
</evidence>
<dbReference type="PANTHER" id="PTHR31490">
    <property type="entry name" value="GLYCOSYL HYDROLASE"/>
    <property type="match status" value="1"/>
</dbReference>
<feature type="signal peptide" evidence="13">
    <location>
        <begin position="1"/>
        <end position="20"/>
    </location>
</feature>
<comment type="caution">
    <text evidence="15">The sequence shown here is derived from an EMBL/GenBank/DDBJ whole genome shotgun (WGS) entry which is preliminary data.</text>
</comment>
<evidence type="ECO:0000256" key="1">
    <source>
        <dbReference type="ARBA" id="ARBA00000681"/>
    </source>
</evidence>
<dbReference type="GO" id="GO:0005576">
    <property type="term" value="C:extracellular region"/>
    <property type="evidence" value="ECO:0007669"/>
    <property type="project" value="UniProtKB-SubCell"/>
</dbReference>
<evidence type="ECO:0000256" key="12">
    <source>
        <dbReference type="RuleBase" id="RU361174"/>
    </source>
</evidence>
<sequence length="345" mass="37974">MKSFVLLFLALVFPTYVVCALSNKPSSGPQLDRIAKQNRKLYFGTATNGNELNDTSYSPLIDDNGMFGQITPANAMKWDATEPSQGVFTFAAADQIAQLAKSNRQLLRGANKLIFGDPCSQRIELEDSRSPSYFRLYKTIVGPSLDISVVKYSWDVINEVINDDGTFRQDVFFNTTGTNFIPAAFHAARKADPHAKLYANDFNIEGPGVKSTAYQNLIKSLKREGVPIDGIGIQSHLIVGELPPNITENIEAFTKLGVEVAITELDIRMTLPATPELLAQQQKDYETVISACKVVEGCVGVTVWDFTDKYSWIPGTFTGQGEACPWDENFAVKPAFFGIADGFRA</sequence>
<evidence type="ECO:0000256" key="10">
    <source>
        <dbReference type="ARBA" id="ARBA00023326"/>
    </source>
</evidence>
<dbReference type="PROSITE" id="PS51760">
    <property type="entry name" value="GH10_2"/>
    <property type="match status" value="1"/>
</dbReference>
<keyword evidence="7 12" id="KW-0378">Hydrolase</keyword>
<comment type="similarity">
    <text evidence="4 12">Belongs to the glycosyl hydrolase 10 (cellulase F) family.</text>
</comment>
<dbReference type="SMART" id="SM00633">
    <property type="entry name" value="Glyco_10"/>
    <property type="match status" value="1"/>
</dbReference>
<keyword evidence="10 12" id="KW-0624">Polysaccharide degradation</keyword>
<keyword evidence="5" id="KW-0964">Secreted</keyword>
<organism evidence="15 16">
    <name type="scientific">Meripilus lineatus</name>
    <dbReference type="NCBI Taxonomy" id="2056292"/>
    <lineage>
        <taxon>Eukaryota</taxon>
        <taxon>Fungi</taxon>
        <taxon>Dikarya</taxon>
        <taxon>Basidiomycota</taxon>
        <taxon>Agaricomycotina</taxon>
        <taxon>Agaricomycetes</taxon>
        <taxon>Polyporales</taxon>
        <taxon>Meripilaceae</taxon>
        <taxon>Meripilus</taxon>
    </lineage>
</organism>
<dbReference type="GO" id="GO:0031176">
    <property type="term" value="F:endo-1,4-beta-xylanase activity"/>
    <property type="evidence" value="ECO:0007669"/>
    <property type="project" value="UniProtKB-EC"/>
</dbReference>
<keyword evidence="13" id="KW-0732">Signal</keyword>
<keyword evidence="9 12" id="KW-0326">Glycosidase</keyword>
<evidence type="ECO:0000256" key="13">
    <source>
        <dbReference type="SAM" id="SignalP"/>
    </source>
</evidence>
<evidence type="ECO:0000256" key="9">
    <source>
        <dbReference type="ARBA" id="ARBA00023295"/>
    </source>
</evidence>
<evidence type="ECO:0000256" key="8">
    <source>
        <dbReference type="ARBA" id="ARBA00023277"/>
    </source>
</evidence>
<feature type="domain" description="GH10" evidence="14">
    <location>
        <begin position="25"/>
        <end position="342"/>
    </location>
</feature>
<dbReference type="EMBL" id="JANAWD010000213">
    <property type="protein sequence ID" value="KAJ3483809.1"/>
    <property type="molecule type" value="Genomic_DNA"/>
</dbReference>
<dbReference type="PANTHER" id="PTHR31490:SF35">
    <property type="entry name" value="ENDO-1,4-BETA-XYLANASE"/>
    <property type="match status" value="1"/>
</dbReference>
<dbReference type="AlphaFoldDB" id="A0AAD5YIG6"/>
<comment type="catalytic activity">
    <reaction evidence="1 12">
        <text>Endohydrolysis of (1-&gt;4)-beta-D-xylosidic linkages in xylans.</text>
        <dbReference type="EC" id="3.2.1.8"/>
    </reaction>
</comment>
<evidence type="ECO:0000256" key="3">
    <source>
        <dbReference type="ARBA" id="ARBA00004851"/>
    </source>
</evidence>
<dbReference type="Proteomes" id="UP001212997">
    <property type="component" value="Unassembled WGS sequence"/>
</dbReference>
<protein>
    <recommendedName>
        <fullName evidence="12">Beta-xylanase</fullName>
        <ecNumber evidence="12">3.2.1.8</ecNumber>
    </recommendedName>
</protein>
<dbReference type="SUPFAM" id="SSF51445">
    <property type="entry name" value="(Trans)glycosidases"/>
    <property type="match status" value="1"/>
</dbReference>
<evidence type="ECO:0000313" key="16">
    <source>
        <dbReference type="Proteomes" id="UP001212997"/>
    </source>
</evidence>
<gene>
    <name evidence="15" type="ORF">NLI96_g6060</name>
</gene>
<evidence type="ECO:0000256" key="4">
    <source>
        <dbReference type="ARBA" id="ARBA00007495"/>
    </source>
</evidence>
<proteinExistence type="inferred from homology"/>
<keyword evidence="6" id="KW-0858">Xylan degradation</keyword>
<dbReference type="InterPro" id="IPR044846">
    <property type="entry name" value="GH10"/>
</dbReference>
<dbReference type="PRINTS" id="PR00134">
    <property type="entry name" value="GLHYDRLASE10"/>
</dbReference>
<dbReference type="InterPro" id="IPR001000">
    <property type="entry name" value="GH10_dom"/>
</dbReference>
<evidence type="ECO:0000256" key="2">
    <source>
        <dbReference type="ARBA" id="ARBA00004613"/>
    </source>
</evidence>
<feature type="chain" id="PRO_5042176131" description="Beta-xylanase" evidence="13">
    <location>
        <begin position="21"/>
        <end position="345"/>
    </location>
</feature>
<feature type="active site" description="Nucleophile" evidence="11">
    <location>
        <position position="264"/>
    </location>
</feature>
<dbReference type="PROSITE" id="PS00591">
    <property type="entry name" value="GH10_1"/>
    <property type="match status" value="1"/>
</dbReference>
<dbReference type="Pfam" id="PF00331">
    <property type="entry name" value="Glyco_hydro_10"/>
    <property type="match status" value="1"/>
</dbReference>
<comment type="pathway">
    <text evidence="3">Glycan degradation; xylan degradation.</text>
</comment>
<evidence type="ECO:0000256" key="6">
    <source>
        <dbReference type="ARBA" id="ARBA00022651"/>
    </source>
</evidence>
<keyword evidence="16" id="KW-1185">Reference proteome</keyword>